<organism evidence="2 3">
    <name type="scientific">Pseudomonas chlororaphis</name>
    <dbReference type="NCBI Taxonomy" id="587753"/>
    <lineage>
        <taxon>Bacteria</taxon>
        <taxon>Pseudomonadati</taxon>
        <taxon>Pseudomonadota</taxon>
        <taxon>Gammaproteobacteria</taxon>
        <taxon>Pseudomonadales</taxon>
        <taxon>Pseudomonadaceae</taxon>
        <taxon>Pseudomonas</taxon>
    </lineage>
</organism>
<gene>
    <name evidence="2" type="ORF">PCL1606_20700</name>
</gene>
<keyword evidence="1" id="KW-0812">Transmembrane</keyword>
<dbReference type="Gene3D" id="3.40.50.360">
    <property type="match status" value="1"/>
</dbReference>
<dbReference type="KEGG" id="pcz:PCL1606_20700"/>
<dbReference type="PATRIC" id="fig|587753.10.peg.2071"/>
<dbReference type="GO" id="GO:0016655">
    <property type="term" value="F:oxidoreductase activity, acting on NAD(P)H, quinone or similar compound as acceptor"/>
    <property type="evidence" value="ECO:0007669"/>
    <property type="project" value="UniProtKB-ARBA"/>
</dbReference>
<keyword evidence="1" id="KW-0472">Membrane</keyword>
<evidence type="ECO:0000313" key="2">
    <source>
        <dbReference type="EMBL" id="AKA23523.1"/>
    </source>
</evidence>
<evidence type="ECO:0000256" key="1">
    <source>
        <dbReference type="SAM" id="Phobius"/>
    </source>
</evidence>
<accession>A0A0D5XWQ4</accession>
<dbReference type="InterPro" id="IPR029039">
    <property type="entry name" value="Flavoprotein-like_sf"/>
</dbReference>
<protein>
    <submittedName>
        <fullName evidence="2">Dialkylrecorsinol condensing enzyme</fullName>
    </submittedName>
</protein>
<reference evidence="2 3" key="1">
    <citation type="journal article" date="2015" name="Mol. Plant Microbe Interact.">
        <title>Comparative Genomic Analysis of Pseudomonas chlororaphis PCL1606 Reveals New Insight into Antifungal Compounds Involved in Biocontrol.</title>
        <authorList>
            <person name="Calderon C.E."/>
            <person name="Ramos C."/>
            <person name="de Vicente A."/>
            <person name="Cazorla F.M."/>
        </authorList>
    </citation>
    <scope>NUCLEOTIDE SEQUENCE [LARGE SCALE GENOMIC DNA]</scope>
    <source>
        <strain evidence="2 3">PCL1606</strain>
    </source>
</reference>
<name>A0A0D5XWQ4_9PSED</name>
<dbReference type="AlphaFoldDB" id="A0A0D5XWQ4"/>
<sequence length="336" mass="37767">MPKFIVNDLWRAFVVVKQKVPVFMKHVLVVRYSQSGQLSEVVESLVAPLRSAQEIQVHEVVLKPRVAYPFPWPVGKFFDVFPETVQLRPPAIEPVHTDHPGPFDLVILAYQVWYLSPSPLITAFLQSEEGKRLLAGRPVVTVIACRNMWLMAQEVVKRLLDEAGATLRDNVVLTDRANTFATLITTPRWMFTGSRESFLGLPPAGVSAEDVQGAARFGRALNAALYANKEKAEGPMLAGLGAAPVNPGLILSERAAYRGFRFWSGLICRFGKHGQWLRRLLLCLFIVYLLLVILTVLPISLVLRRLLQPFIRARLDALQRYYEQPSGAQLTIENEE</sequence>
<dbReference type="Proteomes" id="UP000032748">
    <property type="component" value="Chromosome"/>
</dbReference>
<keyword evidence="1" id="KW-1133">Transmembrane helix</keyword>
<feature type="transmembrane region" description="Helical" evidence="1">
    <location>
        <begin position="276"/>
        <end position="303"/>
    </location>
</feature>
<dbReference type="EMBL" id="CP011110">
    <property type="protein sequence ID" value="AKA23523.1"/>
    <property type="molecule type" value="Genomic_DNA"/>
</dbReference>
<evidence type="ECO:0000313" key="3">
    <source>
        <dbReference type="Proteomes" id="UP000032748"/>
    </source>
</evidence>
<proteinExistence type="predicted"/>
<dbReference type="SUPFAM" id="SSF52218">
    <property type="entry name" value="Flavoproteins"/>
    <property type="match status" value="1"/>
</dbReference>